<keyword evidence="5 13" id="KW-0479">Metal-binding</keyword>
<feature type="transmembrane region" description="Helical" evidence="13">
    <location>
        <begin position="517"/>
        <end position="537"/>
    </location>
</feature>
<feature type="region of interest" description="Disordered" evidence="14">
    <location>
        <begin position="1"/>
        <end position="20"/>
    </location>
</feature>
<feature type="transmembrane region" description="Helical" evidence="13">
    <location>
        <begin position="1260"/>
        <end position="1279"/>
    </location>
</feature>
<dbReference type="GO" id="GO:0016020">
    <property type="term" value="C:membrane"/>
    <property type="evidence" value="ECO:0007669"/>
    <property type="project" value="UniProtKB-SubCell"/>
</dbReference>
<evidence type="ECO:0000256" key="8">
    <source>
        <dbReference type="ARBA" id="ARBA00022842"/>
    </source>
</evidence>
<keyword evidence="10 13" id="KW-1133">Transmembrane helix</keyword>
<dbReference type="Pfam" id="PF13246">
    <property type="entry name" value="Cation_ATPase"/>
    <property type="match status" value="1"/>
</dbReference>
<dbReference type="SFLD" id="SFLDG00002">
    <property type="entry name" value="C1.7:_P-type_atpase_like"/>
    <property type="match status" value="1"/>
</dbReference>
<keyword evidence="8 13" id="KW-0460">Magnesium</keyword>
<feature type="compositionally biased region" description="Basic residues" evidence="14">
    <location>
        <begin position="138"/>
        <end position="148"/>
    </location>
</feature>
<feature type="domain" description="P5B-type ATPase N-terminal" evidence="17">
    <location>
        <begin position="301"/>
        <end position="437"/>
    </location>
</feature>
<dbReference type="PROSITE" id="PS00154">
    <property type="entry name" value="ATPASE_E1_E2"/>
    <property type="match status" value="1"/>
</dbReference>
<evidence type="ECO:0000256" key="2">
    <source>
        <dbReference type="ARBA" id="ARBA00006000"/>
    </source>
</evidence>
<feature type="transmembrane region" description="Helical" evidence="13">
    <location>
        <begin position="694"/>
        <end position="714"/>
    </location>
</feature>
<evidence type="ECO:0000259" key="16">
    <source>
        <dbReference type="Pfam" id="PF00689"/>
    </source>
</evidence>
<feature type="domain" description="Cation-transporting P-type ATPase C-terminal" evidence="16">
    <location>
        <begin position="1260"/>
        <end position="1432"/>
    </location>
</feature>
<dbReference type="InterPro" id="IPR018303">
    <property type="entry name" value="ATPase_P-typ_P_site"/>
</dbReference>
<dbReference type="InterPro" id="IPR001757">
    <property type="entry name" value="P_typ_ATPase"/>
</dbReference>
<dbReference type="PANTHER" id="PTHR45630">
    <property type="entry name" value="CATION-TRANSPORTING ATPASE-RELATED"/>
    <property type="match status" value="1"/>
</dbReference>
<dbReference type="InterPro" id="IPR044492">
    <property type="entry name" value="P_typ_ATPase_HD_dom"/>
</dbReference>
<dbReference type="InterPro" id="IPR006068">
    <property type="entry name" value="ATPase_P-typ_cation-transptr_C"/>
</dbReference>
<dbReference type="InterPro" id="IPR047819">
    <property type="entry name" value="P5A-ATPase_N"/>
</dbReference>
<keyword evidence="19" id="KW-1185">Reference proteome</keyword>
<dbReference type="InterPro" id="IPR008250">
    <property type="entry name" value="ATPase_P-typ_transduc_dom_A_sf"/>
</dbReference>
<dbReference type="Gene3D" id="3.40.1110.10">
    <property type="entry name" value="Calcium-transporting ATPase, cytoplasmic domain N"/>
    <property type="match status" value="1"/>
</dbReference>
<dbReference type="InterPro" id="IPR047821">
    <property type="entry name" value="P5B-type_ATPase"/>
</dbReference>
<feature type="transmembrane region" description="Helical" evidence="13">
    <location>
        <begin position="1382"/>
        <end position="1401"/>
    </location>
</feature>
<dbReference type="SFLD" id="SFLDF00027">
    <property type="entry name" value="p-type_atpase"/>
    <property type="match status" value="1"/>
</dbReference>
<dbReference type="Gene3D" id="2.70.150.10">
    <property type="entry name" value="Calcium-transporting ATPase, cytoplasmic transduction domain A"/>
    <property type="match status" value="1"/>
</dbReference>
<evidence type="ECO:0000256" key="1">
    <source>
        <dbReference type="ARBA" id="ARBA00004141"/>
    </source>
</evidence>
<dbReference type="NCBIfam" id="TIGR01657">
    <property type="entry name" value="P-ATPase-V"/>
    <property type="match status" value="1"/>
</dbReference>
<keyword evidence="6 13" id="KW-0547">Nucleotide-binding</keyword>
<evidence type="ECO:0000256" key="10">
    <source>
        <dbReference type="ARBA" id="ARBA00022989"/>
    </source>
</evidence>
<dbReference type="PROSITE" id="PS01229">
    <property type="entry name" value="COF_2"/>
    <property type="match status" value="1"/>
</dbReference>
<comment type="caution">
    <text evidence="18">The sequence shown here is derived from an EMBL/GenBank/DDBJ whole genome shotgun (WGS) entry which is preliminary data.</text>
</comment>
<evidence type="ECO:0000259" key="17">
    <source>
        <dbReference type="Pfam" id="PF12409"/>
    </source>
</evidence>
<reference evidence="18" key="1">
    <citation type="submission" date="2020-11" db="EMBL/GenBank/DDBJ databases">
        <authorList>
            <consortium name="DOE Joint Genome Institute"/>
            <person name="Ahrendt S."/>
            <person name="Riley R."/>
            <person name="Andreopoulos W."/>
            <person name="Labutti K."/>
            <person name="Pangilinan J."/>
            <person name="Ruiz-Duenas F.J."/>
            <person name="Barrasa J.M."/>
            <person name="Sanchez-Garcia M."/>
            <person name="Camarero S."/>
            <person name="Miyauchi S."/>
            <person name="Serrano A."/>
            <person name="Linde D."/>
            <person name="Babiker R."/>
            <person name="Drula E."/>
            <person name="Ayuso-Fernandez I."/>
            <person name="Pacheco R."/>
            <person name="Padilla G."/>
            <person name="Ferreira P."/>
            <person name="Barriuso J."/>
            <person name="Kellner H."/>
            <person name="Castanera R."/>
            <person name="Alfaro M."/>
            <person name="Ramirez L."/>
            <person name="Pisabarro A.G."/>
            <person name="Kuo A."/>
            <person name="Tritt A."/>
            <person name="Lipzen A."/>
            <person name="He G."/>
            <person name="Yan M."/>
            <person name="Ng V."/>
            <person name="Cullen D."/>
            <person name="Martin F."/>
            <person name="Rosso M.-N."/>
            <person name="Henrissat B."/>
            <person name="Hibbett D."/>
            <person name="Martinez A.T."/>
            <person name="Grigoriev I.V."/>
        </authorList>
    </citation>
    <scope>NUCLEOTIDE SEQUENCE</scope>
    <source>
        <strain evidence="18">CBS 247.69</strain>
    </source>
</reference>
<dbReference type="CDD" id="cd07542">
    <property type="entry name" value="P-type_ATPase_cation"/>
    <property type="match status" value="1"/>
</dbReference>
<feature type="transmembrane region" description="Helical" evidence="13">
    <location>
        <begin position="1300"/>
        <end position="1322"/>
    </location>
</feature>
<dbReference type="SUPFAM" id="SSF56784">
    <property type="entry name" value="HAD-like"/>
    <property type="match status" value="1"/>
</dbReference>
<keyword evidence="9 13" id="KW-1278">Translocase</keyword>
<evidence type="ECO:0000256" key="11">
    <source>
        <dbReference type="ARBA" id="ARBA00023136"/>
    </source>
</evidence>
<dbReference type="GO" id="GO:0046872">
    <property type="term" value="F:metal ion binding"/>
    <property type="evidence" value="ECO:0007669"/>
    <property type="project" value="UniProtKB-UniRule"/>
</dbReference>
<dbReference type="SUPFAM" id="SSF81665">
    <property type="entry name" value="Calcium ATPase, transmembrane domain M"/>
    <property type="match status" value="1"/>
</dbReference>
<feature type="transmembrane region" description="Helical" evidence="13">
    <location>
        <begin position="1416"/>
        <end position="1436"/>
    </location>
</feature>
<keyword evidence="7 13" id="KW-0067">ATP-binding</keyword>
<feature type="compositionally biased region" description="Polar residues" evidence="14">
    <location>
        <begin position="99"/>
        <end position="113"/>
    </location>
</feature>
<organism evidence="18 19">
    <name type="scientific">Collybia nuda</name>
    <dbReference type="NCBI Taxonomy" id="64659"/>
    <lineage>
        <taxon>Eukaryota</taxon>
        <taxon>Fungi</taxon>
        <taxon>Dikarya</taxon>
        <taxon>Basidiomycota</taxon>
        <taxon>Agaricomycotina</taxon>
        <taxon>Agaricomycetes</taxon>
        <taxon>Agaricomycetidae</taxon>
        <taxon>Agaricales</taxon>
        <taxon>Tricholomatineae</taxon>
        <taxon>Clitocybaceae</taxon>
        <taxon>Collybia</taxon>
    </lineage>
</organism>
<dbReference type="Pfam" id="PF00689">
    <property type="entry name" value="Cation_ATPase_C"/>
    <property type="match status" value="1"/>
</dbReference>
<dbReference type="FunFam" id="3.40.1110.10:FF:000057">
    <property type="entry name" value="Cation-transporting ATPase"/>
    <property type="match status" value="1"/>
</dbReference>
<feature type="transmembrane region" description="Helical" evidence="13">
    <location>
        <begin position="492"/>
        <end position="511"/>
    </location>
</feature>
<comment type="similarity">
    <text evidence="2 13">Belongs to the cation transport ATPase (P-type) (TC 3.A.3) family. Type V subfamily.</text>
</comment>
<keyword evidence="4 13" id="KW-0812">Transmembrane</keyword>
<name>A0A9P5YAD9_9AGAR</name>
<dbReference type="SUPFAM" id="SSF81653">
    <property type="entry name" value="Calcium ATPase, transduction domain A"/>
    <property type="match status" value="1"/>
</dbReference>
<evidence type="ECO:0000256" key="3">
    <source>
        <dbReference type="ARBA" id="ARBA00022553"/>
    </source>
</evidence>
<evidence type="ECO:0000256" key="14">
    <source>
        <dbReference type="SAM" id="MobiDB-lite"/>
    </source>
</evidence>
<dbReference type="FunFam" id="1.20.1110.10:FF:000023">
    <property type="entry name" value="Cation-transporting ATPase"/>
    <property type="match status" value="1"/>
</dbReference>
<evidence type="ECO:0000256" key="13">
    <source>
        <dbReference type="RuleBase" id="RU362082"/>
    </source>
</evidence>
<dbReference type="GO" id="GO:0015662">
    <property type="term" value="F:P-type ion transporter activity"/>
    <property type="evidence" value="ECO:0007669"/>
    <property type="project" value="InterPro"/>
</dbReference>
<feature type="transmembrane region" description="Helical" evidence="13">
    <location>
        <begin position="1236"/>
        <end position="1254"/>
    </location>
</feature>
<dbReference type="InterPro" id="IPR023214">
    <property type="entry name" value="HAD_sf"/>
</dbReference>
<feature type="transmembrane region" description="Helical" evidence="13">
    <location>
        <begin position="726"/>
        <end position="749"/>
    </location>
</feature>
<dbReference type="InterPro" id="IPR023299">
    <property type="entry name" value="ATPase_P-typ_cyto_dom_N"/>
</dbReference>
<evidence type="ECO:0000313" key="18">
    <source>
        <dbReference type="EMBL" id="KAF9465027.1"/>
    </source>
</evidence>
<dbReference type="Gene3D" id="3.40.50.1000">
    <property type="entry name" value="HAD superfamily/HAD-like"/>
    <property type="match status" value="1"/>
</dbReference>
<dbReference type="OrthoDB" id="48943at2759"/>
<evidence type="ECO:0000256" key="6">
    <source>
        <dbReference type="ARBA" id="ARBA00022741"/>
    </source>
</evidence>
<dbReference type="Gene3D" id="1.20.1110.10">
    <property type="entry name" value="Calcium-transporting ATPase, transmembrane domain"/>
    <property type="match status" value="2"/>
</dbReference>
<dbReference type="SFLD" id="SFLDS00003">
    <property type="entry name" value="Haloacid_Dehalogenase"/>
    <property type="match status" value="1"/>
</dbReference>
<dbReference type="EMBL" id="MU150250">
    <property type="protein sequence ID" value="KAF9465027.1"/>
    <property type="molecule type" value="Genomic_DNA"/>
</dbReference>
<dbReference type="NCBIfam" id="TIGR01494">
    <property type="entry name" value="ATPase_P-type"/>
    <property type="match status" value="1"/>
</dbReference>
<dbReference type="InterPro" id="IPR006544">
    <property type="entry name" value="P-type_TPase_V"/>
</dbReference>
<evidence type="ECO:0000313" key="19">
    <source>
        <dbReference type="Proteomes" id="UP000807353"/>
    </source>
</evidence>
<dbReference type="Pfam" id="PF12409">
    <property type="entry name" value="P5-ATPase"/>
    <property type="match status" value="1"/>
</dbReference>
<protein>
    <recommendedName>
        <fullName evidence="13">Cation-transporting ATPase</fullName>
        <ecNumber evidence="13">7.2.2.-</ecNumber>
    </recommendedName>
</protein>
<dbReference type="GO" id="GO:0005524">
    <property type="term" value="F:ATP binding"/>
    <property type="evidence" value="ECO:0007669"/>
    <property type="project" value="UniProtKB-UniRule"/>
</dbReference>
<dbReference type="GO" id="GO:0019829">
    <property type="term" value="F:ATPase-coupled monoatomic cation transmembrane transporter activity"/>
    <property type="evidence" value="ECO:0007669"/>
    <property type="project" value="UniProtKB-UniRule"/>
</dbReference>
<keyword evidence="3" id="KW-0597">Phosphoprotein</keyword>
<feature type="compositionally biased region" description="Polar residues" evidence="14">
    <location>
        <begin position="179"/>
        <end position="189"/>
    </location>
</feature>
<feature type="compositionally biased region" description="Acidic residues" evidence="14">
    <location>
        <begin position="121"/>
        <end position="131"/>
    </location>
</feature>
<feature type="region of interest" description="Disordered" evidence="14">
    <location>
        <begin position="31"/>
        <end position="228"/>
    </location>
</feature>
<dbReference type="EC" id="7.2.2.-" evidence="13"/>
<dbReference type="PRINTS" id="PR00119">
    <property type="entry name" value="CATATPASE"/>
</dbReference>
<feature type="domain" description="P-type ATPase A" evidence="15">
    <location>
        <begin position="555"/>
        <end position="680"/>
    </location>
</feature>
<feature type="transmembrane region" description="Helical" evidence="13">
    <location>
        <begin position="1351"/>
        <end position="1370"/>
    </location>
</feature>
<comment type="catalytic activity">
    <reaction evidence="12 13">
        <text>ATP + H2O = ADP + phosphate + H(+)</text>
        <dbReference type="Rhea" id="RHEA:13065"/>
        <dbReference type="ChEBI" id="CHEBI:15377"/>
        <dbReference type="ChEBI" id="CHEBI:15378"/>
        <dbReference type="ChEBI" id="CHEBI:30616"/>
        <dbReference type="ChEBI" id="CHEBI:43474"/>
        <dbReference type="ChEBI" id="CHEBI:456216"/>
    </reaction>
</comment>
<dbReference type="InterPro" id="IPR036412">
    <property type="entry name" value="HAD-like_sf"/>
</dbReference>
<gene>
    <name evidence="18" type="ORF">BDZ94DRAFT_1215374</name>
</gene>
<dbReference type="InterPro" id="IPR023298">
    <property type="entry name" value="ATPase_P-typ_TM_dom_sf"/>
</dbReference>
<evidence type="ECO:0000256" key="9">
    <source>
        <dbReference type="ARBA" id="ARBA00022967"/>
    </source>
</evidence>
<accession>A0A9P5YAD9</accession>
<dbReference type="InterPro" id="IPR059000">
    <property type="entry name" value="ATPase_P-type_domA"/>
</dbReference>
<evidence type="ECO:0000256" key="4">
    <source>
        <dbReference type="ARBA" id="ARBA00022692"/>
    </source>
</evidence>
<comment type="subcellular location">
    <subcellularLocation>
        <location evidence="1 13">Membrane</location>
        <topology evidence="1 13">Multi-pass membrane protein</topology>
    </subcellularLocation>
</comment>
<dbReference type="PANTHER" id="PTHR45630:SF8">
    <property type="entry name" value="CATION-TRANSPORTING ATPASE"/>
    <property type="match status" value="1"/>
</dbReference>
<feature type="transmembrane region" description="Helical" evidence="13">
    <location>
        <begin position="315"/>
        <end position="338"/>
    </location>
</feature>
<dbReference type="Proteomes" id="UP000807353">
    <property type="component" value="Unassembled WGS sequence"/>
</dbReference>
<dbReference type="FunFam" id="3.40.50.1000:FF:000068">
    <property type="entry name" value="Cation-transporting ATPase"/>
    <property type="match status" value="1"/>
</dbReference>
<evidence type="ECO:0000256" key="7">
    <source>
        <dbReference type="ARBA" id="ARBA00022840"/>
    </source>
</evidence>
<dbReference type="GO" id="GO:0016887">
    <property type="term" value="F:ATP hydrolysis activity"/>
    <property type="evidence" value="ECO:0007669"/>
    <property type="project" value="InterPro"/>
</dbReference>
<dbReference type="GO" id="GO:0006874">
    <property type="term" value="P:intracellular calcium ion homeostasis"/>
    <property type="evidence" value="ECO:0007669"/>
    <property type="project" value="TreeGrafter"/>
</dbReference>
<sequence>MAPMVGLASSPTSHDYTEGASAIDIDNALANTRRSRRDSQYSITYGEGGEGAMFDGPGHFANPSSVSRMSYLDTRRRSSDNWSRSRRRSRDSGASAKSTMSRRSSKDSQVSRQSLERADSEEGDAGEEEALISDGRSGRSRNKMRRRSPSPQTKIGVFGGLAHLFGRGSMAETSRGRRSSLSQHSITSRRSMRSRNSDAGSDYALDTDEEEERWGYSSGEEDSDDDSVQSMAVIHDDVSITASMEYESDPPSPSGSYGIPLLSPDPVFGGEARIDMEFPFTIRDSPPPGPPSRQTIFIEDEDSTIRFIGFETVRWYAWFWRAGCILTFGILGLVGHWFPRFWLRCVGREKAFIDSQDGFVVVETAYRDITLFPVRVLEYPYHITSVFPSVVPIDLLTAQLPASSTSSLNKTHSLSHSNPDILKHLMIVDYRYSRFALDPRTGLFTTIRNWRDPSMTGLASVQKGINENFRQQRLILFGSNEIDIASKSTVSLLVEEVIHPFYIFQIASIILWSLDDYYYYAFCIALISISSITATLLETKKTIKRMREMSRFVCKVDVLIDGIWSERDSTDLVPGDIINLSIAKFTVIPADIFLLSGDAIVNESMLTGESVPVSKVLIKDEDLIRWKENKDEPSRSMLYGGTKIVRIRGGLTPDGQGKPALALVARTGFNTTKGALIRSMLFPRPIGFKFYRDSVRFIAVLAGIAGLGFCFSATQFVRMGLKWHTIVVRALDLITVVVPPALPATLSIGTSFAIGRLRKFGIYCISPSRVNVGGKVNVCCFDKTGTLTEDGLDILGVRGLDRSVQRFGELLDDIHDLPLGKGKATFLYALATCHSLKMVDDEVIGDPLDVKMFSFTGWSLDEGRVGGTGVIKSKKVVVEQTALVQTVVRPPGSGQFKLEDALKGSAKHAHFLELGVIRTFEFVSSLRRMSVVVKRLKSTSMEIYVKGAPEVMVDICDRASFPQDYDDLLSYYTKRGYRVIAMAGKSIEGLSWLKAQRMKREQAESGLTFLGLIIFENRLKPGTAPAIQILRSAHLACRMITGDNPLTAVSVARECNLINQTAHVFSPVFIRGNSTTPTSKLEWSCMDDFSWKLDHYSLKPLTPPPHHTIEADEINYQDYSLVITGDVFKWMINHAPLETLQRMLVKTQIFARMSPDEKNEIVERLQSLGYTVLMCGDGANDCAALKAADVGISLSEAEASVAAPFTTSTPDIGCVIEVIKQGRSALVTSFSCFKYMALYSLIQFTSVTLLYSFASSLGDFQFLYIDLFIIIPIAVTMGRTLPFPRIYPKPPTASLVSKKVLASITGQIVITGAVQVWAYFWVQRQEWYTPPPPSNPTHGDKLESTNYENSALFLVSCFQYILVAGVFSIGPPYRKSMWTNGWLMTSITVLSLFNVMVLLWPPKIVSDILNLMPLPFGARTVLLLAAMANVVVSIGYEQWGTQRIAGAVGAMSQWRRGRRRVRKAYKVVEGGMR</sequence>
<proteinExistence type="inferred from homology"/>
<keyword evidence="11 13" id="KW-0472">Membrane</keyword>
<evidence type="ECO:0000256" key="12">
    <source>
        <dbReference type="ARBA" id="ARBA00049360"/>
    </source>
</evidence>
<dbReference type="SUPFAM" id="SSF81660">
    <property type="entry name" value="Metal cation-transporting ATPase, ATP-binding domain N"/>
    <property type="match status" value="1"/>
</dbReference>
<evidence type="ECO:0000256" key="5">
    <source>
        <dbReference type="ARBA" id="ARBA00022723"/>
    </source>
</evidence>
<dbReference type="Pfam" id="PF00122">
    <property type="entry name" value="E1-E2_ATPase"/>
    <property type="match status" value="1"/>
</dbReference>
<evidence type="ECO:0000259" key="15">
    <source>
        <dbReference type="Pfam" id="PF00122"/>
    </source>
</evidence>